<dbReference type="AlphaFoldDB" id="A0AA36JA34"/>
<keyword evidence="1" id="KW-0677">Repeat</keyword>
<evidence type="ECO:0000313" key="4">
    <source>
        <dbReference type="EMBL" id="CAJ1401281.1"/>
    </source>
</evidence>
<dbReference type="InterPro" id="IPR011989">
    <property type="entry name" value="ARM-like"/>
</dbReference>
<feature type="repeat" description="Pumilio" evidence="2">
    <location>
        <begin position="166"/>
        <end position="201"/>
    </location>
</feature>
<dbReference type="Gene3D" id="1.25.10.10">
    <property type="entry name" value="Leucine-rich Repeat Variant"/>
    <property type="match status" value="1"/>
</dbReference>
<dbReference type="SUPFAM" id="SSF48371">
    <property type="entry name" value="ARM repeat"/>
    <property type="match status" value="1"/>
</dbReference>
<dbReference type="PANTHER" id="PTHR12537">
    <property type="entry name" value="RNA BINDING PROTEIN PUMILIO-RELATED"/>
    <property type="match status" value="1"/>
</dbReference>
<accession>A0AA36JA34</accession>
<dbReference type="GO" id="GO:0005737">
    <property type="term" value="C:cytoplasm"/>
    <property type="evidence" value="ECO:0007669"/>
    <property type="project" value="TreeGrafter"/>
</dbReference>
<evidence type="ECO:0000313" key="5">
    <source>
        <dbReference type="Proteomes" id="UP001178507"/>
    </source>
</evidence>
<dbReference type="Proteomes" id="UP001178507">
    <property type="component" value="Unassembled WGS sequence"/>
</dbReference>
<evidence type="ECO:0000256" key="1">
    <source>
        <dbReference type="ARBA" id="ARBA00022737"/>
    </source>
</evidence>
<dbReference type="PROSITE" id="PS50302">
    <property type="entry name" value="PUM"/>
    <property type="match status" value="3"/>
</dbReference>
<dbReference type="GO" id="GO:0010608">
    <property type="term" value="P:post-transcriptional regulation of gene expression"/>
    <property type="evidence" value="ECO:0007669"/>
    <property type="project" value="TreeGrafter"/>
</dbReference>
<dbReference type="EMBL" id="CAUJNA010003407">
    <property type="protein sequence ID" value="CAJ1401281.1"/>
    <property type="molecule type" value="Genomic_DNA"/>
</dbReference>
<dbReference type="InterPro" id="IPR016024">
    <property type="entry name" value="ARM-type_fold"/>
</dbReference>
<name>A0AA36JA34_9DINO</name>
<feature type="repeat" description="Pumilio" evidence="2">
    <location>
        <begin position="240"/>
        <end position="275"/>
    </location>
</feature>
<dbReference type="Pfam" id="PF00806">
    <property type="entry name" value="PUF"/>
    <property type="match status" value="3"/>
</dbReference>
<comment type="caution">
    <text evidence="4">The sequence shown here is derived from an EMBL/GenBank/DDBJ whole genome shotgun (WGS) entry which is preliminary data.</text>
</comment>
<evidence type="ECO:0000256" key="2">
    <source>
        <dbReference type="PROSITE-ProRule" id="PRU00317"/>
    </source>
</evidence>
<dbReference type="PROSITE" id="PS50303">
    <property type="entry name" value="PUM_HD"/>
    <property type="match status" value="1"/>
</dbReference>
<dbReference type="SMART" id="SM00025">
    <property type="entry name" value="Pumilio"/>
    <property type="match status" value="5"/>
</dbReference>
<reference evidence="4" key="1">
    <citation type="submission" date="2023-08" db="EMBL/GenBank/DDBJ databases">
        <authorList>
            <person name="Chen Y."/>
            <person name="Shah S."/>
            <person name="Dougan E. K."/>
            <person name="Thang M."/>
            <person name="Chan C."/>
        </authorList>
    </citation>
    <scope>NUCLEOTIDE SEQUENCE</scope>
</reference>
<feature type="repeat" description="Pumilio" evidence="2">
    <location>
        <begin position="276"/>
        <end position="311"/>
    </location>
</feature>
<dbReference type="GO" id="GO:0003729">
    <property type="term" value="F:mRNA binding"/>
    <property type="evidence" value="ECO:0007669"/>
    <property type="project" value="TreeGrafter"/>
</dbReference>
<keyword evidence="5" id="KW-1185">Reference proteome</keyword>
<evidence type="ECO:0000259" key="3">
    <source>
        <dbReference type="PROSITE" id="PS50303"/>
    </source>
</evidence>
<dbReference type="PANTHER" id="PTHR12537:SF12">
    <property type="entry name" value="MATERNAL PROTEIN PUMILIO"/>
    <property type="match status" value="1"/>
</dbReference>
<feature type="domain" description="PUM-HD" evidence="3">
    <location>
        <begin position="17"/>
        <end position="364"/>
    </location>
</feature>
<gene>
    <name evidence="4" type="ORF">EVOR1521_LOCUS24462</name>
</gene>
<protein>
    <recommendedName>
        <fullName evidence="3">PUM-HD domain-containing protein</fullName>
    </recommendedName>
</protein>
<sequence length="364" mass="41223">MASMAFAHGAPMYQVMCPNMPCLIQKNVCNMGEVNLPNCHGTGVCPMGSMDMNVHTGMHVAPVNNGMAPMAVFMDPQGNIITTMSMPMNPMNVTPSQCDGSWSQQVAWSEYDWCNWSAESEAIETIPETKPKDDLLKLSLDRVGCWKVQAMIPKFTNVELEDLAKQLKGHVRELIESPHGNHVMQKFIEYASPHRLGFVLRELSAWAPAHFLAQHRYACRVLERILEHFPEKPIAGMLKSLVDHTEELMVHRYGNYVIRVLAEQGPEQAKVAVHHTLRKHLVRLARNDKGCTLVDVLLSYGEVNQQKAIVQELVKVKGLVPSMQRLRSATDALWRILQIAQEMPAANLLLQRQMDVWCRKWQQQ</sequence>
<organism evidence="4 5">
    <name type="scientific">Effrenium voratum</name>
    <dbReference type="NCBI Taxonomy" id="2562239"/>
    <lineage>
        <taxon>Eukaryota</taxon>
        <taxon>Sar</taxon>
        <taxon>Alveolata</taxon>
        <taxon>Dinophyceae</taxon>
        <taxon>Suessiales</taxon>
        <taxon>Symbiodiniaceae</taxon>
        <taxon>Effrenium</taxon>
    </lineage>
</organism>
<proteinExistence type="predicted"/>
<dbReference type="InterPro" id="IPR001313">
    <property type="entry name" value="Pumilio_RNA-bd_rpt"/>
</dbReference>
<dbReference type="InterPro" id="IPR033133">
    <property type="entry name" value="PUM-HD"/>
</dbReference>